<reference evidence="1" key="1">
    <citation type="submission" date="2020-08" db="EMBL/GenBank/DDBJ databases">
        <authorList>
            <person name="Hu Y."/>
            <person name="Nguyen S.V."/>
            <person name="Li F."/>
            <person name="Fanning S."/>
        </authorList>
    </citation>
    <scope>NUCLEOTIDE SEQUENCE</scope>
    <source>
        <strain evidence="1">SYSU D8009</strain>
    </source>
</reference>
<dbReference type="AlphaFoldDB" id="A0A9X0UFU4"/>
<sequence length="189" mass="21071">MPDSLIAIGGEPETIDPFVKWFRDDENLAPVQRIDMVNASGWCKIFYPEETMPLIEEKIGMLLTMLADALAERYWGKNEKLAFKRHGTPFLLDGEDRDLALRLQALAEAQGRTKDGRVEVHIPWVFVDRQDGCGLAAICCIAGRTPAIVRKMEASIRQEAAQRAAWVANRQELAVVLRRLLSGGPAVVS</sequence>
<dbReference type="RefSeq" id="WP_186773880.1">
    <property type="nucleotide sequence ID" value="NZ_JACOMF010000126.1"/>
</dbReference>
<evidence type="ECO:0000313" key="2">
    <source>
        <dbReference type="Proteomes" id="UP000600101"/>
    </source>
</evidence>
<keyword evidence="2" id="KW-1185">Reference proteome</keyword>
<comment type="caution">
    <text evidence="1">The sequence shown here is derived from an EMBL/GenBank/DDBJ whole genome shotgun (WGS) entry which is preliminary data.</text>
</comment>
<evidence type="ECO:0000313" key="1">
    <source>
        <dbReference type="EMBL" id="MBC4019152.1"/>
    </source>
</evidence>
<proteinExistence type="predicted"/>
<dbReference type="EMBL" id="JACOMF010000126">
    <property type="protein sequence ID" value="MBC4019152.1"/>
    <property type="molecule type" value="Genomic_DNA"/>
</dbReference>
<organism evidence="1 2">
    <name type="scientific">Siccirubricoccus deserti</name>
    <dbReference type="NCBI Taxonomy" id="2013562"/>
    <lineage>
        <taxon>Bacteria</taxon>
        <taxon>Pseudomonadati</taxon>
        <taxon>Pseudomonadota</taxon>
        <taxon>Alphaproteobacteria</taxon>
        <taxon>Acetobacterales</taxon>
        <taxon>Roseomonadaceae</taxon>
        <taxon>Siccirubricoccus</taxon>
    </lineage>
</organism>
<protein>
    <submittedName>
        <fullName evidence="1">Uncharacterized protein</fullName>
    </submittedName>
</protein>
<accession>A0A9X0UFU4</accession>
<name>A0A9X0UFU4_9PROT</name>
<dbReference type="Proteomes" id="UP000600101">
    <property type="component" value="Unassembled WGS sequence"/>
</dbReference>
<gene>
    <name evidence="1" type="ORF">H7965_28375</name>
</gene>